<dbReference type="Proteomes" id="UP000238176">
    <property type="component" value="Unassembled WGS sequence"/>
</dbReference>
<sequence length="315" mass="35529">MQDLGFTIQHPFALNGGMVPDRFEGFASPYSKIPNVEQAESFGFGIWLYYTDTDSANEVAESPEYIAFAADELGWQDPSESKAIEEWAASDDAYQREWLESFMGAERLAFEENLQNESTNGLAFSESAEFSGCELKSIEAVYGEPRYIQTESGGVWSRPSIESPLTWVSDGDLYSQFSEVYAEEERDFLDCIERAGYGQWEFDEFGYLPIAAELSQLYEGASESSTLSNIQRFADAGTPEELKELEFALALDFSRCAEASGLRGAPEDAWARMYVEYLLPREVEVYAWEEQVNEYLANAQKFLQDPSDGSLFTFL</sequence>
<dbReference type="EMBL" id="PVTJ01000012">
    <property type="protein sequence ID" value="PRY55764.1"/>
    <property type="molecule type" value="Genomic_DNA"/>
</dbReference>
<organism evidence="1 2">
    <name type="scientific">Glycomyces artemisiae</name>
    <dbReference type="NCBI Taxonomy" id="1076443"/>
    <lineage>
        <taxon>Bacteria</taxon>
        <taxon>Bacillati</taxon>
        <taxon>Actinomycetota</taxon>
        <taxon>Actinomycetes</taxon>
        <taxon>Glycomycetales</taxon>
        <taxon>Glycomycetaceae</taxon>
        <taxon>Glycomyces</taxon>
    </lineage>
</organism>
<evidence type="ECO:0000313" key="2">
    <source>
        <dbReference type="Proteomes" id="UP000238176"/>
    </source>
</evidence>
<accession>A0A2T0UCZ7</accession>
<evidence type="ECO:0000313" key="1">
    <source>
        <dbReference type="EMBL" id="PRY55764.1"/>
    </source>
</evidence>
<reference evidence="1 2" key="1">
    <citation type="submission" date="2018-03" db="EMBL/GenBank/DDBJ databases">
        <title>Genomic Encyclopedia of Type Strains, Phase III (KMG-III): the genomes of soil and plant-associated and newly described type strains.</title>
        <authorList>
            <person name="Whitman W."/>
        </authorList>
    </citation>
    <scope>NUCLEOTIDE SEQUENCE [LARGE SCALE GENOMIC DNA]</scope>
    <source>
        <strain evidence="1 2">CGMCC 4.7067</strain>
    </source>
</reference>
<keyword evidence="2" id="KW-1185">Reference proteome</keyword>
<dbReference type="AlphaFoldDB" id="A0A2T0UCZ7"/>
<gene>
    <name evidence="1" type="ORF">B0I28_11277</name>
</gene>
<protein>
    <submittedName>
        <fullName evidence="1">Uncharacterized protein</fullName>
    </submittedName>
</protein>
<proteinExistence type="predicted"/>
<comment type="caution">
    <text evidence="1">The sequence shown here is derived from an EMBL/GenBank/DDBJ whole genome shotgun (WGS) entry which is preliminary data.</text>
</comment>
<name>A0A2T0UCZ7_9ACTN</name>